<dbReference type="InterPro" id="IPR019756">
    <property type="entry name" value="Pept_S26A_signal_pept_1_Ser-AS"/>
</dbReference>
<dbReference type="SUPFAM" id="SSF51306">
    <property type="entry name" value="LexA/Signal peptidase"/>
    <property type="match status" value="1"/>
</dbReference>
<dbReference type="PANTHER" id="PTHR43390">
    <property type="entry name" value="SIGNAL PEPTIDASE I"/>
    <property type="match status" value="1"/>
</dbReference>
<evidence type="ECO:0000256" key="2">
    <source>
        <dbReference type="ARBA" id="ARBA00004401"/>
    </source>
</evidence>
<gene>
    <name evidence="9" type="ORF">GCM10010140_11530</name>
</gene>
<keyword evidence="10" id="KW-1185">Reference proteome</keyword>
<proteinExistence type="inferred from homology"/>
<dbReference type="Proteomes" id="UP000611554">
    <property type="component" value="Unassembled WGS sequence"/>
</dbReference>
<comment type="catalytic activity">
    <reaction evidence="1 7">
        <text>Cleavage of hydrophobic, N-terminal signal or leader sequences from secreted and periplasmic proteins.</text>
        <dbReference type="EC" id="3.4.21.89"/>
    </reaction>
</comment>
<dbReference type="EC" id="3.4.21.89" evidence="4 7"/>
<evidence type="ECO:0000256" key="6">
    <source>
        <dbReference type="ARBA" id="ARBA00022801"/>
    </source>
</evidence>
<dbReference type="CDD" id="cd06530">
    <property type="entry name" value="S26_SPase_I"/>
    <property type="match status" value="1"/>
</dbReference>
<evidence type="ECO:0000313" key="9">
    <source>
        <dbReference type="EMBL" id="GGP84221.1"/>
    </source>
</evidence>
<reference evidence="10" key="1">
    <citation type="journal article" date="2019" name="Int. J. Syst. Evol. Microbiol.">
        <title>The Global Catalogue of Microorganisms (GCM) 10K type strain sequencing project: providing services to taxonomists for standard genome sequencing and annotation.</title>
        <authorList>
            <consortium name="The Broad Institute Genomics Platform"/>
            <consortium name="The Broad Institute Genome Sequencing Center for Infectious Disease"/>
            <person name="Wu L."/>
            <person name="Ma J."/>
        </authorList>
    </citation>
    <scope>NUCLEOTIDE SEQUENCE [LARGE SCALE GENOMIC DNA]</scope>
    <source>
        <strain evidence="10">JCM 3115</strain>
    </source>
</reference>
<dbReference type="InterPro" id="IPR000223">
    <property type="entry name" value="Pept_S26A_signal_pept_1"/>
</dbReference>
<accession>A0ABQ2QK32</accession>
<evidence type="ECO:0000256" key="7">
    <source>
        <dbReference type="RuleBase" id="RU362042"/>
    </source>
</evidence>
<sequence>MSRGLSLTLVLSLLAGCGLADRIAGRRGYTISSESMEPTLRKGSHVTAVEVNRDYTPKQGDVVFFATPASWGDGIRVARVIGVPGATVACCDDGGRMTVNGRPLEEPYLKESPASRLGFGPVTVPAGSVWVQGDNRHVSIDSRSYLSRDGIGQATVPVTDVVGVADLTTAE</sequence>
<organism evidence="9 10">
    <name type="scientific">Streptosporangium pseudovulgare</name>
    <dbReference type="NCBI Taxonomy" id="35765"/>
    <lineage>
        <taxon>Bacteria</taxon>
        <taxon>Bacillati</taxon>
        <taxon>Actinomycetota</taxon>
        <taxon>Actinomycetes</taxon>
        <taxon>Streptosporangiales</taxon>
        <taxon>Streptosporangiaceae</taxon>
        <taxon>Streptosporangium</taxon>
    </lineage>
</organism>
<dbReference type="PANTHER" id="PTHR43390:SF1">
    <property type="entry name" value="CHLOROPLAST PROCESSING PEPTIDASE"/>
    <property type="match status" value="1"/>
</dbReference>
<evidence type="ECO:0000259" key="8">
    <source>
        <dbReference type="Pfam" id="PF10502"/>
    </source>
</evidence>
<comment type="caution">
    <text evidence="9">The sequence shown here is derived from an EMBL/GenBank/DDBJ whole genome shotgun (WGS) entry which is preliminary data.</text>
</comment>
<evidence type="ECO:0000313" key="10">
    <source>
        <dbReference type="Proteomes" id="UP000611554"/>
    </source>
</evidence>
<dbReference type="PRINTS" id="PR00727">
    <property type="entry name" value="LEADERPTASE"/>
</dbReference>
<dbReference type="Gene3D" id="2.10.109.10">
    <property type="entry name" value="Umud Fragment, subunit A"/>
    <property type="match status" value="1"/>
</dbReference>
<dbReference type="PROSITE" id="PS00761">
    <property type="entry name" value="SPASE_I_3"/>
    <property type="match status" value="1"/>
</dbReference>
<name>A0ABQ2QK32_9ACTN</name>
<evidence type="ECO:0000256" key="3">
    <source>
        <dbReference type="ARBA" id="ARBA00009370"/>
    </source>
</evidence>
<dbReference type="InterPro" id="IPR036286">
    <property type="entry name" value="LexA/Signal_pep-like_sf"/>
</dbReference>
<dbReference type="Pfam" id="PF10502">
    <property type="entry name" value="Peptidase_S26"/>
    <property type="match status" value="1"/>
</dbReference>
<dbReference type="NCBIfam" id="TIGR02227">
    <property type="entry name" value="sigpep_I_bact"/>
    <property type="match status" value="1"/>
</dbReference>
<evidence type="ECO:0000256" key="4">
    <source>
        <dbReference type="ARBA" id="ARBA00013208"/>
    </source>
</evidence>
<evidence type="ECO:0000256" key="1">
    <source>
        <dbReference type="ARBA" id="ARBA00000677"/>
    </source>
</evidence>
<dbReference type="PROSITE" id="PS51257">
    <property type="entry name" value="PROKAR_LIPOPROTEIN"/>
    <property type="match status" value="1"/>
</dbReference>
<evidence type="ECO:0000256" key="5">
    <source>
        <dbReference type="ARBA" id="ARBA00022670"/>
    </source>
</evidence>
<dbReference type="EMBL" id="BMQJ01000002">
    <property type="protein sequence ID" value="GGP84221.1"/>
    <property type="molecule type" value="Genomic_DNA"/>
</dbReference>
<comment type="similarity">
    <text evidence="3 7">Belongs to the peptidase S26 family.</text>
</comment>
<comment type="subcellular location">
    <subcellularLocation>
        <location evidence="2">Cell membrane</location>
        <topology evidence="2">Single-pass type II membrane protein</topology>
    </subcellularLocation>
    <subcellularLocation>
        <location evidence="7">Membrane</location>
        <topology evidence="7">Single-pass type II membrane protein</topology>
    </subcellularLocation>
</comment>
<dbReference type="PROSITE" id="PS00501">
    <property type="entry name" value="SPASE_I_1"/>
    <property type="match status" value="1"/>
</dbReference>
<protein>
    <recommendedName>
        <fullName evidence="4 7">Signal peptidase I</fullName>
        <ecNumber evidence="4 7">3.4.21.89</ecNumber>
    </recommendedName>
</protein>
<dbReference type="InterPro" id="IPR019758">
    <property type="entry name" value="Pept_S26A_signal_pept_1_CS"/>
</dbReference>
<dbReference type="InterPro" id="IPR019533">
    <property type="entry name" value="Peptidase_S26"/>
</dbReference>
<keyword evidence="5 7" id="KW-0645">Protease</keyword>
<keyword evidence="6 7" id="KW-0378">Hydrolase</keyword>
<feature type="domain" description="Peptidase S26" evidence="8">
    <location>
        <begin position="19"/>
        <end position="167"/>
    </location>
</feature>